<accession>A0ABN8L9Z4</accession>
<dbReference type="PANTHER" id="PTHR22677:SF4">
    <property type="entry name" value="USHER SYNDROME TYPE-1G PROTEIN-LIKE PROTEIN"/>
    <property type="match status" value="1"/>
</dbReference>
<dbReference type="Pfam" id="PF12796">
    <property type="entry name" value="Ank_2"/>
    <property type="match status" value="1"/>
</dbReference>
<reference evidence="2 3" key="1">
    <citation type="submission" date="2022-05" db="EMBL/GenBank/DDBJ databases">
        <authorList>
            <consortium name="Genoscope - CEA"/>
            <person name="William W."/>
        </authorList>
    </citation>
    <scope>NUCLEOTIDE SEQUENCE [LARGE SCALE GENOMIC DNA]</scope>
</reference>
<keyword evidence="3" id="KW-1185">Reference proteome</keyword>
<dbReference type="Proteomes" id="UP001159427">
    <property type="component" value="Unassembled WGS sequence"/>
</dbReference>
<dbReference type="PROSITE" id="PS50297">
    <property type="entry name" value="ANK_REP_REGION"/>
    <property type="match status" value="1"/>
</dbReference>
<evidence type="ECO:0000313" key="2">
    <source>
        <dbReference type="EMBL" id="CAH3013912.1"/>
    </source>
</evidence>
<dbReference type="SMART" id="SM00248">
    <property type="entry name" value="ANK"/>
    <property type="match status" value="2"/>
</dbReference>
<dbReference type="InterPro" id="IPR002110">
    <property type="entry name" value="Ankyrin_rpt"/>
</dbReference>
<name>A0ABN8L9Z4_9CNID</name>
<dbReference type="Gene3D" id="1.25.40.20">
    <property type="entry name" value="Ankyrin repeat-containing domain"/>
    <property type="match status" value="1"/>
</dbReference>
<dbReference type="PANTHER" id="PTHR22677">
    <property type="entry name" value="ANKYRIN REPEAT DOMAIN-CONTAINING PROTEIN 60"/>
    <property type="match status" value="1"/>
</dbReference>
<sequence>MKKLNELTELFILEKQPRIMKFKEGVAVIWKRNKTEENTLRRVRSESSLRSETKLLPYNENEEKGCEGKELSTKTTATYRRTVRVQHSPVRTRTEIVPVKSCIRHEQQDTTASPTQICKRVTFSIYALILSAASQDSVSELKELLDKKPSYLNKPSSSGETALHKAAAKGNLECIKLLVQRGADVNLPDKQGRTPLLLSWANGHFECHKLMLTSLKESDKDSPERSF</sequence>
<evidence type="ECO:0000256" key="1">
    <source>
        <dbReference type="PROSITE-ProRule" id="PRU00023"/>
    </source>
</evidence>
<dbReference type="PROSITE" id="PS50088">
    <property type="entry name" value="ANK_REPEAT"/>
    <property type="match status" value="1"/>
</dbReference>
<feature type="repeat" description="ANK" evidence="1">
    <location>
        <begin position="158"/>
        <end position="190"/>
    </location>
</feature>
<dbReference type="SUPFAM" id="SSF48403">
    <property type="entry name" value="Ankyrin repeat"/>
    <property type="match status" value="1"/>
</dbReference>
<dbReference type="EMBL" id="CALNXI010000004">
    <property type="protein sequence ID" value="CAH3013912.1"/>
    <property type="molecule type" value="Genomic_DNA"/>
</dbReference>
<protein>
    <submittedName>
        <fullName evidence="2">Uncharacterized protein</fullName>
    </submittedName>
</protein>
<evidence type="ECO:0000313" key="3">
    <source>
        <dbReference type="Proteomes" id="UP001159427"/>
    </source>
</evidence>
<proteinExistence type="predicted"/>
<comment type="caution">
    <text evidence="2">The sequence shown here is derived from an EMBL/GenBank/DDBJ whole genome shotgun (WGS) entry which is preliminary data.</text>
</comment>
<organism evidence="2 3">
    <name type="scientific">Porites evermanni</name>
    <dbReference type="NCBI Taxonomy" id="104178"/>
    <lineage>
        <taxon>Eukaryota</taxon>
        <taxon>Metazoa</taxon>
        <taxon>Cnidaria</taxon>
        <taxon>Anthozoa</taxon>
        <taxon>Hexacorallia</taxon>
        <taxon>Scleractinia</taxon>
        <taxon>Fungiina</taxon>
        <taxon>Poritidae</taxon>
        <taxon>Porites</taxon>
    </lineage>
</organism>
<gene>
    <name evidence="2" type="ORF">PEVE_00028770</name>
</gene>
<dbReference type="InterPro" id="IPR039323">
    <property type="entry name" value="ANKRD_45/46/60"/>
</dbReference>
<dbReference type="InterPro" id="IPR036770">
    <property type="entry name" value="Ankyrin_rpt-contain_sf"/>
</dbReference>
<keyword evidence="1" id="KW-0040">ANK repeat</keyword>